<dbReference type="EMBL" id="CAMXCT020006633">
    <property type="protein sequence ID" value="CAL1170761.1"/>
    <property type="molecule type" value="Genomic_DNA"/>
</dbReference>
<comment type="caution">
    <text evidence="2">The sequence shown here is derived from an EMBL/GenBank/DDBJ whole genome shotgun (WGS) entry which is preliminary data.</text>
</comment>
<feature type="compositionally biased region" description="Low complexity" evidence="1">
    <location>
        <begin position="365"/>
        <end position="375"/>
    </location>
</feature>
<dbReference type="Proteomes" id="UP001152797">
    <property type="component" value="Unassembled WGS sequence"/>
</dbReference>
<proteinExistence type="predicted"/>
<keyword evidence="4" id="KW-1185">Reference proteome</keyword>
<gene>
    <name evidence="2" type="ORF">C1SCF055_LOCUS42034</name>
</gene>
<dbReference type="AlphaFoldDB" id="A0A9P1GM55"/>
<accession>A0A9P1GM55</accession>
<evidence type="ECO:0000256" key="1">
    <source>
        <dbReference type="SAM" id="MobiDB-lite"/>
    </source>
</evidence>
<dbReference type="OrthoDB" id="410234at2759"/>
<feature type="compositionally biased region" description="Low complexity" evidence="1">
    <location>
        <begin position="188"/>
        <end position="201"/>
    </location>
</feature>
<protein>
    <submittedName>
        <fullName evidence="2">Uncharacterized protein</fullName>
    </submittedName>
</protein>
<feature type="region of interest" description="Disordered" evidence="1">
    <location>
        <begin position="362"/>
        <end position="388"/>
    </location>
</feature>
<evidence type="ECO:0000313" key="3">
    <source>
        <dbReference type="EMBL" id="CAL1170761.1"/>
    </source>
</evidence>
<feature type="region of interest" description="Disordered" evidence="1">
    <location>
        <begin position="175"/>
        <end position="237"/>
    </location>
</feature>
<feature type="compositionally biased region" description="Acidic residues" evidence="1">
    <location>
        <begin position="204"/>
        <end position="217"/>
    </location>
</feature>
<reference evidence="2" key="1">
    <citation type="submission" date="2022-10" db="EMBL/GenBank/DDBJ databases">
        <authorList>
            <person name="Chen Y."/>
            <person name="Dougan E. K."/>
            <person name="Chan C."/>
            <person name="Rhodes N."/>
            <person name="Thang M."/>
        </authorList>
    </citation>
    <scope>NUCLEOTIDE SEQUENCE</scope>
</reference>
<reference evidence="3" key="2">
    <citation type="submission" date="2024-04" db="EMBL/GenBank/DDBJ databases">
        <authorList>
            <person name="Chen Y."/>
            <person name="Shah S."/>
            <person name="Dougan E. K."/>
            <person name="Thang M."/>
            <person name="Chan C."/>
        </authorList>
    </citation>
    <scope>NUCLEOTIDE SEQUENCE [LARGE SCALE GENOMIC DNA]</scope>
</reference>
<sequence length="899" mass="100406">MSAQSIAETQPDDTLFPCIKCGLDCSAKDSAVLRGANWQCKSCTNVYQILYRHMGGLPESWNNMTPESQVQFFKHAGSAIKCAPKNGRWSHVRSSLVSQMTHFHTEQRRIRCNREFLPLSVWATRGFDTKRIEANGEMREDKVFGEVWTAPLSTISDDDIRGTVEKEILEKENRLKEKKKVKGKKPADSASPPADGPGSSAFAIDDDVWSIPSEDEGPMVIGEGKPQKATKTKKEDDAAVAARRAARERDQKWKQEVGKATRYINSLNSVCHSLATVSAKVEKNPELIPDKLTDGLKQAVTQMNYFKQRATQLISASDGTKSSSLPEGFDADSCCNDQLKAAQAVLKDCRAIFTEKSREAREAKAAAPKAAPAAKRSAKPKATDEARDQVARGLSVRGASERAVNQLWNLWHAEDEQIARGSFQRIVDKELQPWKEATINVAFPTYEGGQVVLPIVDLKPTLQRMAHESPAFTKALARALLGTGVLTPIFYCDECQVGVFAQGERRSQTLRPLLQRREGAVASDQWMGLKASGKTQNYVKNLLNAKMFSDDNFKGEAHQTAALVPLVRYYMETLIEPASRVPPACVESFRCLCNIVSFIREISHGLYPLDEASMQHFAALQQKHQTLFAAAYGEQHKPKHHHRMHIPTQWLAAGVPVNCEPLESKHRLYKSGVADRQVGQVRDHESFSASVLCRLLQTSLDIVKKHGLPFWELLPPIKEASLDDKIFLATTSLQTSQRDILCWQHEAGIVSEWFSQPDHGLFLRYTKLAFIAAEVDAWPPEKQERLEACREFCRSVCTELGRTPQTECLSNLWVLITMTRCRLGGTSGHDIDADGMACPPVALGDPSQLLKKMNPYRRRAFKKDIEIIQDVLPSLKHFDPALFNEVLSLSTEIDKMISD</sequence>
<organism evidence="2">
    <name type="scientific">Cladocopium goreaui</name>
    <dbReference type="NCBI Taxonomy" id="2562237"/>
    <lineage>
        <taxon>Eukaryota</taxon>
        <taxon>Sar</taxon>
        <taxon>Alveolata</taxon>
        <taxon>Dinophyceae</taxon>
        <taxon>Suessiales</taxon>
        <taxon>Symbiodiniaceae</taxon>
        <taxon>Cladocopium</taxon>
    </lineage>
</organism>
<evidence type="ECO:0000313" key="4">
    <source>
        <dbReference type="Proteomes" id="UP001152797"/>
    </source>
</evidence>
<dbReference type="EMBL" id="CAMXCT030006633">
    <property type="protein sequence ID" value="CAL4804698.1"/>
    <property type="molecule type" value="Genomic_DNA"/>
</dbReference>
<name>A0A9P1GM55_9DINO</name>
<evidence type="ECO:0000313" key="2">
    <source>
        <dbReference type="EMBL" id="CAI4017386.1"/>
    </source>
</evidence>
<dbReference type="EMBL" id="CAMXCT010006633">
    <property type="protein sequence ID" value="CAI4017386.1"/>
    <property type="molecule type" value="Genomic_DNA"/>
</dbReference>